<dbReference type="Gramene" id="OPUNC11G10010.1">
    <property type="protein sequence ID" value="OPUNC11G10010.1"/>
    <property type="gene ID" value="OPUNC11G10010"/>
</dbReference>
<dbReference type="EnsemblPlants" id="OPUNC11G10010.1">
    <property type="protein sequence ID" value="OPUNC11G10010.1"/>
    <property type="gene ID" value="OPUNC11G10010"/>
</dbReference>
<sequence length="82" mass="8950">MCLPELLLSNSSLSTSLRYGFSSSFRNPDPLLNCCFSGSMDNLSDMGSLSDYSLLVPQQVYTWNSATSRLGLFGWAKGVNSL</sequence>
<keyword evidence="2" id="KW-1185">Reference proteome</keyword>
<dbReference type="HOGENOM" id="CLU_2562326_0_0_1"/>
<reference evidence="1" key="1">
    <citation type="submission" date="2015-04" db="UniProtKB">
        <authorList>
            <consortium name="EnsemblPlants"/>
        </authorList>
    </citation>
    <scope>IDENTIFICATION</scope>
</reference>
<protein>
    <submittedName>
        <fullName evidence="1">Uncharacterized protein</fullName>
    </submittedName>
</protein>
<reference evidence="1" key="2">
    <citation type="submission" date="2018-05" db="EMBL/GenBank/DDBJ databases">
        <title>OpunRS2 (Oryza punctata Reference Sequence Version 2).</title>
        <authorList>
            <person name="Zhang J."/>
            <person name="Kudrna D."/>
            <person name="Lee S."/>
            <person name="Talag J."/>
            <person name="Welchert J."/>
            <person name="Wing R.A."/>
        </authorList>
    </citation>
    <scope>NUCLEOTIDE SEQUENCE [LARGE SCALE GENOMIC DNA]</scope>
</reference>
<evidence type="ECO:0000313" key="2">
    <source>
        <dbReference type="Proteomes" id="UP000026962"/>
    </source>
</evidence>
<dbReference type="Proteomes" id="UP000026962">
    <property type="component" value="Chromosome 11"/>
</dbReference>
<dbReference type="AlphaFoldDB" id="A0A0E0MF02"/>
<accession>A0A0E0MF02</accession>
<name>A0A0E0MF02_ORYPU</name>
<organism evidence="1">
    <name type="scientific">Oryza punctata</name>
    <name type="common">Red rice</name>
    <dbReference type="NCBI Taxonomy" id="4537"/>
    <lineage>
        <taxon>Eukaryota</taxon>
        <taxon>Viridiplantae</taxon>
        <taxon>Streptophyta</taxon>
        <taxon>Embryophyta</taxon>
        <taxon>Tracheophyta</taxon>
        <taxon>Spermatophyta</taxon>
        <taxon>Magnoliopsida</taxon>
        <taxon>Liliopsida</taxon>
        <taxon>Poales</taxon>
        <taxon>Poaceae</taxon>
        <taxon>BOP clade</taxon>
        <taxon>Oryzoideae</taxon>
        <taxon>Oryzeae</taxon>
        <taxon>Oryzinae</taxon>
        <taxon>Oryza</taxon>
    </lineage>
</organism>
<evidence type="ECO:0000313" key="1">
    <source>
        <dbReference type="EnsemblPlants" id="OPUNC11G10010.1"/>
    </source>
</evidence>
<proteinExistence type="predicted"/>